<feature type="compositionally biased region" description="Low complexity" evidence="1">
    <location>
        <begin position="198"/>
        <end position="209"/>
    </location>
</feature>
<evidence type="ECO:0000313" key="2">
    <source>
        <dbReference type="EMBL" id="TGJ86749.1"/>
    </source>
</evidence>
<dbReference type="InterPro" id="IPR035979">
    <property type="entry name" value="RBD_domain_sf"/>
</dbReference>
<dbReference type="EMBL" id="SKBN01000023">
    <property type="protein sequence ID" value="TGJ86749.1"/>
    <property type="molecule type" value="Genomic_DNA"/>
</dbReference>
<feature type="region of interest" description="Disordered" evidence="1">
    <location>
        <begin position="195"/>
        <end position="225"/>
    </location>
</feature>
<keyword evidence="3" id="KW-1185">Reference proteome</keyword>
<sequence>MDPLVNGCCSSVAAVKQAARRSLDDLVSFPRNTDNQVTDDAARERRHIDVTRATNDADYAELLEIAHSCTVRNPEATDKTCRTILAKAMIDNAKDKLEKMEVVATRIKGRSDLIKKMEQHLKTYINICQSLRILVTPHNDRIDYSYKIDPREGVGLVIRLRDIEEEQVRLGNHSNLVDSHVLPPISTPVLAPTRGSITASSTSVPSTKTKVSEPKDEGNFIGPMPKPTPRFPVSQIWKREAEHFSVPHATQLVFQYGIQYIPSRPSTAAIVEHQKTRQSRMVVFSGLDPGTTWMDLVDRVRGGPVLRVVRANPTTAFVYFVKGEHAHAYVKHINDGSLRNGPLKIQGRIAHVTLAPTPSYPIRNSLMQNIEQRGVTRCLAFPHYDAVFGRLLEVFLTRQKIQDYTATQQLGVESTIGNEEEDEAQGRNSDASLELAEEWVIVDHDKPTDVAKKPTTDMIHLAFRDVVHAQDAYRLVCGEFPYCGVYYAPDCCTGPLDELEGSVA</sequence>
<dbReference type="OrthoDB" id="5244622at2759"/>
<name>A0A4Z0YQW5_9PEZI</name>
<accession>A0A4Z0YQW5</accession>
<evidence type="ECO:0000313" key="3">
    <source>
        <dbReference type="Proteomes" id="UP000297716"/>
    </source>
</evidence>
<evidence type="ECO:0000256" key="1">
    <source>
        <dbReference type="SAM" id="MobiDB-lite"/>
    </source>
</evidence>
<reference evidence="2 3" key="1">
    <citation type="submission" date="2019-03" db="EMBL/GenBank/DDBJ databases">
        <title>Draft genome sequence of Xylaria hypoxylon DSM 108379, a ubiquitous saprotrophic-parasitic fungi on hardwood.</title>
        <authorList>
            <person name="Buettner E."/>
            <person name="Leonhardt S."/>
            <person name="Gebauer A.M."/>
            <person name="Liers C."/>
            <person name="Hofrichter M."/>
            <person name="Kellner H."/>
        </authorList>
    </citation>
    <scope>NUCLEOTIDE SEQUENCE [LARGE SCALE GENOMIC DNA]</scope>
    <source>
        <strain evidence="2 3">DSM 108379</strain>
    </source>
</reference>
<dbReference type="GO" id="GO:0003676">
    <property type="term" value="F:nucleic acid binding"/>
    <property type="evidence" value="ECO:0007669"/>
    <property type="project" value="InterPro"/>
</dbReference>
<dbReference type="SUPFAM" id="SSF54928">
    <property type="entry name" value="RNA-binding domain, RBD"/>
    <property type="match status" value="1"/>
</dbReference>
<proteinExistence type="predicted"/>
<organism evidence="2 3">
    <name type="scientific">Xylaria hypoxylon</name>
    <dbReference type="NCBI Taxonomy" id="37992"/>
    <lineage>
        <taxon>Eukaryota</taxon>
        <taxon>Fungi</taxon>
        <taxon>Dikarya</taxon>
        <taxon>Ascomycota</taxon>
        <taxon>Pezizomycotina</taxon>
        <taxon>Sordariomycetes</taxon>
        <taxon>Xylariomycetidae</taxon>
        <taxon>Xylariales</taxon>
        <taxon>Xylariaceae</taxon>
        <taxon>Xylaria</taxon>
    </lineage>
</organism>
<dbReference type="AlphaFoldDB" id="A0A4Z0YQW5"/>
<protein>
    <recommendedName>
        <fullName evidence="4">RRM domain-containing protein</fullName>
    </recommendedName>
</protein>
<gene>
    <name evidence="2" type="ORF">E0Z10_g2039</name>
</gene>
<comment type="caution">
    <text evidence="2">The sequence shown here is derived from an EMBL/GenBank/DDBJ whole genome shotgun (WGS) entry which is preliminary data.</text>
</comment>
<evidence type="ECO:0008006" key="4">
    <source>
        <dbReference type="Google" id="ProtNLM"/>
    </source>
</evidence>
<dbReference type="Proteomes" id="UP000297716">
    <property type="component" value="Unassembled WGS sequence"/>
</dbReference>